<evidence type="ECO:0000256" key="4">
    <source>
        <dbReference type="ARBA" id="ARBA00022695"/>
    </source>
</evidence>
<gene>
    <name evidence="20" type="ORF">BDV98DRAFT_647424</name>
</gene>
<keyword evidence="8" id="KW-0863">Zinc-finger</keyword>
<dbReference type="InterPro" id="IPR004102">
    <property type="entry name" value="Poly(ADP-ribose)pol_reg_dom"/>
</dbReference>
<dbReference type="SUPFAM" id="SSF142921">
    <property type="entry name" value="WGR domain-like"/>
    <property type="match status" value="1"/>
</dbReference>
<dbReference type="GO" id="GO:0005730">
    <property type="term" value="C:nucleolus"/>
    <property type="evidence" value="ECO:0007669"/>
    <property type="project" value="TreeGrafter"/>
</dbReference>
<evidence type="ECO:0000256" key="1">
    <source>
        <dbReference type="ARBA" id="ARBA00004123"/>
    </source>
</evidence>
<dbReference type="Gene3D" id="1.20.142.10">
    <property type="entry name" value="Poly(ADP-ribose) polymerase, regulatory domain"/>
    <property type="match status" value="1"/>
</dbReference>
<keyword evidence="10 15" id="KW-0520">NAD</keyword>
<proteinExistence type="inferred from homology"/>
<dbReference type="InterPro" id="IPR036616">
    <property type="entry name" value="Poly(ADP-ribose)pol_reg_dom_sf"/>
</dbReference>
<feature type="compositionally biased region" description="Acidic residues" evidence="16">
    <location>
        <begin position="120"/>
        <end position="131"/>
    </location>
</feature>
<keyword evidence="9" id="KW-0862">Zinc</keyword>
<feature type="domain" description="WGR" evidence="19">
    <location>
        <begin position="156"/>
        <end position="253"/>
    </location>
</feature>
<feature type="region of interest" description="Disordered" evidence="16">
    <location>
        <begin position="264"/>
        <end position="284"/>
    </location>
</feature>
<dbReference type="GO" id="GO:0070212">
    <property type="term" value="P:protein poly-ADP-ribosylation"/>
    <property type="evidence" value="ECO:0007669"/>
    <property type="project" value="TreeGrafter"/>
</dbReference>
<dbReference type="EMBL" id="ML178815">
    <property type="protein sequence ID" value="TFL06275.1"/>
    <property type="molecule type" value="Genomic_DNA"/>
</dbReference>
<comment type="subcellular location">
    <subcellularLocation>
        <location evidence="1">Nucleus</location>
    </subcellularLocation>
</comment>
<keyword evidence="12" id="KW-0539">Nucleus</keyword>
<dbReference type="AlphaFoldDB" id="A0A5C3QWC1"/>
<evidence type="ECO:0000256" key="3">
    <source>
        <dbReference type="ARBA" id="ARBA00022679"/>
    </source>
</evidence>
<comment type="similarity">
    <text evidence="13">Belongs to the ARTD/PARP family.</text>
</comment>
<evidence type="ECO:0000259" key="19">
    <source>
        <dbReference type="PROSITE" id="PS51977"/>
    </source>
</evidence>
<dbReference type="OrthoDB" id="2017365at2759"/>
<dbReference type="CDD" id="cd01437">
    <property type="entry name" value="parp_like"/>
    <property type="match status" value="1"/>
</dbReference>
<dbReference type="PANTHER" id="PTHR10459:SF60">
    <property type="entry name" value="POLY [ADP-RIBOSE] POLYMERASE 2"/>
    <property type="match status" value="1"/>
</dbReference>
<dbReference type="InterPro" id="IPR012317">
    <property type="entry name" value="Poly(ADP-ribose)pol_cat_dom"/>
</dbReference>
<dbReference type="EC" id="2.4.2.-" evidence="15"/>
<evidence type="ECO:0000256" key="11">
    <source>
        <dbReference type="ARBA" id="ARBA00023125"/>
    </source>
</evidence>
<dbReference type="InterPro" id="IPR008893">
    <property type="entry name" value="WGR_domain"/>
</dbReference>
<dbReference type="GO" id="GO:1990404">
    <property type="term" value="F:NAD+-protein mono-ADP-ribosyltransferase activity"/>
    <property type="evidence" value="ECO:0007669"/>
    <property type="project" value="TreeGrafter"/>
</dbReference>
<sequence>MPPRASKKAAASSDDAPAPATRSSSRIKAANNAPAPPAQPAVQAPKPKSRAKRARAASDDEDEGSAKDDAPAKKKIKAPASKAKPPSSKAKVSASKTKAPASKAKAPASKSKAPAAVPDAVDDEEDDAEEEPPAKMVTVVKRGAAPVDPSSGRLDTHQVYADTDGVWDAMLNQTDIGDNKNKFYVIQLLHPVNDSNSCELFTRWGRVGENGQKQTKGPWAPHQAIAEFKKQFKSKTSTNWGDRVGMVTKKGKYTWLERSFEDEDDAEDTIKDKSDKEPEKTPDSTLAAELQEFCRLIFSTAIIDAHLSSMNYDARKLPLGKLAKSTVLNGFSALKEISELLQKETDGEAISRAELVELSNRYYSIIPHDFGRIRATALTSMELLKRELDLVDALGDMEIATKLIQSTVHTDANGNPVNPIDAQFLSLGLATMDPIMRGGSEFSVLEDYVKHTHGSTHGHIRASIINAFRVERTAETDAWHAAGYGTEVKNGERLLLWHGSRTTNFAGILKQGLRIAPPQAPVTGYMFGKGVYFADVMSKSAGYCHPHLSGNVGVMLLCEVAAQPFYEKYDAEYDASENCLKAGKRATKGIGRTQPKRWKDAGDALDHPELKGCHMPDGPCGQDDATGGKGYLQYNEYIVYNPAQIRLRYLLMVRM</sequence>
<keyword evidence="11" id="KW-0238">DNA-binding</keyword>
<evidence type="ECO:0000256" key="16">
    <source>
        <dbReference type="SAM" id="MobiDB-lite"/>
    </source>
</evidence>
<dbReference type="PROSITE" id="PS51060">
    <property type="entry name" value="PARP_ALPHA_HD"/>
    <property type="match status" value="1"/>
</dbReference>
<organism evidence="20 21">
    <name type="scientific">Pterulicium gracile</name>
    <dbReference type="NCBI Taxonomy" id="1884261"/>
    <lineage>
        <taxon>Eukaryota</taxon>
        <taxon>Fungi</taxon>
        <taxon>Dikarya</taxon>
        <taxon>Basidiomycota</taxon>
        <taxon>Agaricomycotina</taxon>
        <taxon>Agaricomycetes</taxon>
        <taxon>Agaricomycetidae</taxon>
        <taxon>Agaricales</taxon>
        <taxon>Pleurotineae</taxon>
        <taxon>Pterulaceae</taxon>
        <taxon>Pterulicium</taxon>
    </lineage>
</organism>
<feature type="compositionally biased region" description="Low complexity" evidence="16">
    <location>
        <begin position="78"/>
        <end position="119"/>
    </location>
</feature>
<dbReference type="Proteomes" id="UP000305067">
    <property type="component" value="Unassembled WGS sequence"/>
</dbReference>
<evidence type="ECO:0000256" key="12">
    <source>
        <dbReference type="ARBA" id="ARBA00023242"/>
    </source>
</evidence>
<name>A0A5C3QWC1_9AGAR</name>
<evidence type="ECO:0000313" key="20">
    <source>
        <dbReference type="EMBL" id="TFL06275.1"/>
    </source>
</evidence>
<dbReference type="GO" id="GO:0003677">
    <property type="term" value="F:DNA binding"/>
    <property type="evidence" value="ECO:0007669"/>
    <property type="project" value="UniProtKB-KW"/>
</dbReference>
<comment type="catalytic activity">
    <reaction evidence="14">
        <text>NAD(+) + (ADP-D-ribosyl)n-acceptor = nicotinamide + (ADP-D-ribosyl)n+1-acceptor + H(+).</text>
        <dbReference type="EC" id="2.4.2.30"/>
    </reaction>
</comment>
<evidence type="ECO:0000256" key="2">
    <source>
        <dbReference type="ARBA" id="ARBA00022676"/>
    </source>
</evidence>
<dbReference type="GO" id="GO:0006302">
    <property type="term" value="P:double-strand break repair"/>
    <property type="evidence" value="ECO:0007669"/>
    <property type="project" value="TreeGrafter"/>
</dbReference>
<dbReference type="GO" id="GO:0008270">
    <property type="term" value="F:zinc ion binding"/>
    <property type="evidence" value="ECO:0007669"/>
    <property type="project" value="UniProtKB-KW"/>
</dbReference>
<dbReference type="STRING" id="1884261.A0A5C3QWC1"/>
<evidence type="ECO:0000256" key="13">
    <source>
        <dbReference type="ARBA" id="ARBA00024347"/>
    </source>
</evidence>
<dbReference type="CDD" id="cd07997">
    <property type="entry name" value="WGR_PARP"/>
    <property type="match status" value="1"/>
</dbReference>
<feature type="domain" description="PARP catalytic" evidence="17">
    <location>
        <begin position="418"/>
        <end position="655"/>
    </location>
</feature>
<evidence type="ECO:0000256" key="14">
    <source>
        <dbReference type="ARBA" id="ARBA00033987"/>
    </source>
</evidence>
<accession>A0A5C3QWC1</accession>
<dbReference type="SUPFAM" id="SSF47587">
    <property type="entry name" value="Domain of poly(ADP-ribose) polymerase"/>
    <property type="match status" value="1"/>
</dbReference>
<evidence type="ECO:0000256" key="6">
    <source>
        <dbReference type="ARBA" id="ARBA00022737"/>
    </source>
</evidence>
<feature type="compositionally biased region" description="Basic and acidic residues" evidence="16">
    <location>
        <begin position="268"/>
        <end position="282"/>
    </location>
</feature>
<evidence type="ECO:0000313" key="21">
    <source>
        <dbReference type="Proteomes" id="UP000305067"/>
    </source>
</evidence>
<evidence type="ECO:0000256" key="5">
    <source>
        <dbReference type="ARBA" id="ARBA00022723"/>
    </source>
</evidence>
<keyword evidence="3 15" id="KW-0808">Transferase</keyword>
<feature type="region of interest" description="Disordered" evidence="16">
    <location>
        <begin position="1"/>
        <end position="132"/>
    </location>
</feature>
<dbReference type="PANTHER" id="PTHR10459">
    <property type="entry name" value="DNA LIGASE"/>
    <property type="match status" value="1"/>
</dbReference>
<evidence type="ECO:0000256" key="15">
    <source>
        <dbReference type="RuleBase" id="RU362114"/>
    </source>
</evidence>
<dbReference type="SUPFAM" id="SSF56399">
    <property type="entry name" value="ADP-ribosylation"/>
    <property type="match status" value="1"/>
</dbReference>
<dbReference type="Pfam" id="PF05406">
    <property type="entry name" value="WGR"/>
    <property type="match status" value="1"/>
</dbReference>
<keyword evidence="21" id="KW-1185">Reference proteome</keyword>
<evidence type="ECO:0000259" key="17">
    <source>
        <dbReference type="PROSITE" id="PS51059"/>
    </source>
</evidence>
<evidence type="ECO:0000256" key="7">
    <source>
        <dbReference type="ARBA" id="ARBA00022765"/>
    </source>
</evidence>
<dbReference type="InterPro" id="IPR050800">
    <property type="entry name" value="ARTD/PARP"/>
</dbReference>
<dbReference type="GO" id="GO:0003950">
    <property type="term" value="F:NAD+ poly-ADP-ribosyltransferase activity"/>
    <property type="evidence" value="ECO:0007669"/>
    <property type="project" value="UniProtKB-UniRule"/>
</dbReference>
<evidence type="ECO:0000256" key="8">
    <source>
        <dbReference type="ARBA" id="ARBA00022771"/>
    </source>
</evidence>
<dbReference type="Pfam" id="PF02877">
    <property type="entry name" value="PARP_reg"/>
    <property type="match status" value="1"/>
</dbReference>
<dbReference type="Gene3D" id="3.90.228.10">
    <property type="match status" value="1"/>
</dbReference>
<evidence type="ECO:0000256" key="9">
    <source>
        <dbReference type="ARBA" id="ARBA00022833"/>
    </source>
</evidence>
<protein>
    <recommendedName>
        <fullName evidence="15">Poly [ADP-ribose] polymerase</fullName>
        <shortName evidence="15">PARP</shortName>
        <ecNumber evidence="15">2.4.2.-</ecNumber>
    </recommendedName>
</protein>
<feature type="compositionally biased region" description="Low complexity" evidence="16">
    <location>
        <begin position="8"/>
        <end position="33"/>
    </location>
</feature>
<keyword evidence="7" id="KW-0013">ADP-ribosylation</keyword>
<dbReference type="FunFam" id="1.20.142.10:FF:000002">
    <property type="entry name" value="Poly [ADP-ribose] polymerase"/>
    <property type="match status" value="1"/>
</dbReference>
<dbReference type="InterPro" id="IPR036930">
    <property type="entry name" value="WGR_dom_sf"/>
</dbReference>
<dbReference type="GO" id="GO:0016779">
    <property type="term" value="F:nucleotidyltransferase activity"/>
    <property type="evidence" value="ECO:0007669"/>
    <property type="project" value="UniProtKB-KW"/>
</dbReference>
<dbReference type="PROSITE" id="PS51977">
    <property type="entry name" value="WGR"/>
    <property type="match status" value="1"/>
</dbReference>
<evidence type="ECO:0000259" key="18">
    <source>
        <dbReference type="PROSITE" id="PS51060"/>
    </source>
</evidence>
<dbReference type="Gene3D" id="2.20.140.10">
    <property type="entry name" value="WGR domain"/>
    <property type="match status" value="1"/>
</dbReference>
<keyword evidence="4" id="KW-0548">Nucleotidyltransferase</keyword>
<dbReference type="SMART" id="SM00773">
    <property type="entry name" value="WGR"/>
    <property type="match status" value="1"/>
</dbReference>
<reference evidence="20 21" key="1">
    <citation type="journal article" date="2019" name="Nat. Ecol. Evol.">
        <title>Megaphylogeny resolves global patterns of mushroom evolution.</title>
        <authorList>
            <person name="Varga T."/>
            <person name="Krizsan K."/>
            <person name="Foldi C."/>
            <person name="Dima B."/>
            <person name="Sanchez-Garcia M."/>
            <person name="Sanchez-Ramirez S."/>
            <person name="Szollosi G.J."/>
            <person name="Szarkandi J.G."/>
            <person name="Papp V."/>
            <person name="Albert L."/>
            <person name="Andreopoulos W."/>
            <person name="Angelini C."/>
            <person name="Antonin V."/>
            <person name="Barry K.W."/>
            <person name="Bougher N.L."/>
            <person name="Buchanan P."/>
            <person name="Buyck B."/>
            <person name="Bense V."/>
            <person name="Catcheside P."/>
            <person name="Chovatia M."/>
            <person name="Cooper J."/>
            <person name="Damon W."/>
            <person name="Desjardin D."/>
            <person name="Finy P."/>
            <person name="Geml J."/>
            <person name="Haridas S."/>
            <person name="Hughes K."/>
            <person name="Justo A."/>
            <person name="Karasinski D."/>
            <person name="Kautmanova I."/>
            <person name="Kiss B."/>
            <person name="Kocsube S."/>
            <person name="Kotiranta H."/>
            <person name="LaButti K.M."/>
            <person name="Lechner B.E."/>
            <person name="Liimatainen K."/>
            <person name="Lipzen A."/>
            <person name="Lukacs Z."/>
            <person name="Mihaltcheva S."/>
            <person name="Morgado L.N."/>
            <person name="Niskanen T."/>
            <person name="Noordeloos M.E."/>
            <person name="Ohm R.A."/>
            <person name="Ortiz-Santana B."/>
            <person name="Ovrebo C."/>
            <person name="Racz N."/>
            <person name="Riley R."/>
            <person name="Savchenko A."/>
            <person name="Shiryaev A."/>
            <person name="Soop K."/>
            <person name="Spirin V."/>
            <person name="Szebenyi C."/>
            <person name="Tomsovsky M."/>
            <person name="Tulloss R.E."/>
            <person name="Uehling J."/>
            <person name="Grigoriev I.V."/>
            <person name="Vagvolgyi C."/>
            <person name="Papp T."/>
            <person name="Martin F.M."/>
            <person name="Miettinen O."/>
            <person name="Hibbett D.S."/>
            <person name="Nagy L.G."/>
        </authorList>
    </citation>
    <scope>NUCLEOTIDE SEQUENCE [LARGE SCALE GENOMIC DNA]</scope>
    <source>
        <strain evidence="20 21">CBS 309.79</strain>
    </source>
</reference>
<keyword evidence="6" id="KW-0677">Repeat</keyword>
<evidence type="ECO:0000256" key="10">
    <source>
        <dbReference type="ARBA" id="ARBA00023027"/>
    </source>
</evidence>
<keyword evidence="2 15" id="KW-0328">Glycosyltransferase</keyword>
<dbReference type="FunFam" id="2.20.140.10:FF:000001">
    <property type="entry name" value="Poly [ADP-ribose] polymerase"/>
    <property type="match status" value="1"/>
</dbReference>
<dbReference type="PROSITE" id="PS51059">
    <property type="entry name" value="PARP_CATALYTIC"/>
    <property type="match status" value="1"/>
</dbReference>
<feature type="domain" description="PARP alpha-helical" evidence="18">
    <location>
        <begin position="283"/>
        <end position="405"/>
    </location>
</feature>
<keyword evidence="5" id="KW-0479">Metal-binding</keyword>
<dbReference type="Pfam" id="PF00644">
    <property type="entry name" value="PARP"/>
    <property type="match status" value="1"/>
</dbReference>